<dbReference type="EMBL" id="CM004393">
    <property type="protein sequence ID" value="OAY45576.1"/>
    <property type="molecule type" value="Genomic_DNA"/>
</dbReference>
<gene>
    <name evidence="1" type="ORF">MANES_07G072900</name>
</gene>
<organism evidence="1">
    <name type="scientific">Manihot esculenta</name>
    <name type="common">Cassava</name>
    <name type="synonym">Jatropha manihot</name>
    <dbReference type="NCBI Taxonomy" id="3983"/>
    <lineage>
        <taxon>Eukaryota</taxon>
        <taxon>Viridiplantae</taxon>
        <taxon>Streptophyta</taxon>
        <taxon>Embryophyta</taxon>
        <taxon>Tracheophyta</taxon>
        <taxon>Spermatophyta</taxon>
        <taxon>Magnoliopsida</taxon>
        <taxon>eudicotyledons</taxon>
        <taxon>Gunneridae</taxon>
        <taxon>Pentapetalae</taxon>
        <taxon>rosids</taxon>
        <taxon>fabids</taxon>
        <taxon>Malpighiales</taxon>
        <taxon>Euphorbiaceae</taxon>
        <taxon>Crotonoideae</taxon>
        <taxon>Manihoteae</taxon>
        <taxon>Manihot</taxon>
    </lineage>
</organism>
<reference evidence="1" key="1">
    <citation type="submission" date="2016-02" db="EMBL/GenBank/DDBJ databases">
        <title>WGS assembly of Manihot esculenta.</title>
        <authorList>
            <person name="Bredeson J.V."/>
            <person name="Prochnik S.E."/>
            <person name="Lyons J.B."/>
            <person name="Schmutz J."/>
            <person name="Grimwood J."/>
            <person name="Vrebalov J."/>
            <person name="Bart R.S."/>
            <person name="Amuge T."/>
            <person name="Ferguson M.E."/>
            <person name="Green R."/>
            <person name="Putnam N."/>
            <person name="Stites J."/>
            <person name="Rounsley S."/>
            <person name="Rokhsar D.S."/>
        </authorList>
    </citation>
    <scope>NUCLEOTIDE SEQUENCE [LARGE SCALE GENOMIC DNA]</scope>
    <source>
        <tissue evidence="1">Leaf</tissue>
    </source>
</reference>
<sequence length="40" mass="4756">MRQIGGQRLVAELNEEVMKLIEDIRLAKMKLERIEIHMGY</sequence>
<accession>A0A2C9VJB6</accession>
<proteinExistence type="predicted"/>
<name>A0A2C9VJB6_MANES</name>
<evidence type="ECO:0000313" key="1">
    <source>
        <dbReference type="EMBL" id="OAY45576.1"/>
    </source>
</evidence>
<dbReference type="AlphaFoldDB" id="A0A2C9VJB6"/>
<protein>
    <submittedName>
        <fullName evidence="1">Uncharacterized protein</fullName>
    </submittedName>
</protein>